<evidence type="ECO:0000256" key="2">
    <source>
        <dbReference type="ARBA" id="ARBA00022540"/>
    </source>
</evidence>
<dbReference type="PANTHER" id="PTHR10540:SF6">
    <property type="entry name" value="EUKARYOTIC TRANSLATION INITIATION FACTOR 3 SUBUNIT F"/>
    <property type="match status" value="1"/>
</dbReference>
<dbReference type="InterPro" id="IPR024969">
    <property type="entry name" value="EIF3F/CSN6-like_C"/>
</dbReference>
<dbReference type="AlphaFoldDB" id="A0A1E4U185"/>
<evidence type="ECO:0000313" key="6">
    <source>
        <dbReference type="Proteomes" id="UP000094236"/>
    </source>
</evidence>
<keyword evidence="2" id="KW-0396">Initiation factor</keyword>
<evidence type="ECO:0000313" key="5">
    <source>
        <dbReference type="EMBL" id="ODV97783.1"/>
    </source>
</evidence>
<dbReference type="EMBL" id="KV454011">
    <property type="protein sequence ID" value="ODV97783.1"/>
    <property type="molecule type" value="Genomic_DNA"/>
</dbReference>
<dbReference type="GO" id="GO:0003743">
    <property type="term" value="F:translation initiation factor activity"/>
    <property type="evidence" value="ECO:0007669"/>
    <property type="project" value="UniProtKB-KW"/>
</dbReference>
<name>A0A1E4U185_PACTA</name>
<dbReference type="PANTHER" id="PTHR10540">
    <property type="entry name" value="EUKARYOTIC TRANSLATION INITIATION FACTOR 3 SUBUNIT F-RELATED"/>
    <property type="match status" value="1"/>
</dbReference>
<dbReference type="OrthoDB" id="25498at2759"/>
<dbReference type="Gene3D" id="3.40.140.10">
    <property type="entry name" value="Cytidine Deaminase, domain 2"/>
    <property type="match status" value="1"/>
</dbReference>
<dbReference type="GO" id="GO:0031369">
    <property type="term" value="F:translation initiation factor binding"/>
    <property type="evidence" value="ECO:0007669"/>
    <property type="project" value="InterPro"/>
</dbReference>
<dbReference type="Pfam" id="PF01398">
    <property type="entry name" value="JAB"/>
    <property type="match status" value="1"/>
</dbReference>
<gene>
    <name evidence="5" type="ORF">PACTADRAFT_36405</name>
</gene>
<protein>
    <recommendedName>
        <fullName evidence="4">MPN domain-containing protein</fullName>
    </recommendedName>
</protein>
<evidence type="ECO:0000256" key="3">
    <source>
        <dbReference type="ARBA" id="ARBA00022917"/>
    </source>
</evidence>
<dbReference type="GO" id="GO:0071541">
    <property type="term" value="C:eukaryotic translation initiation factor 3 complex, eIF3m"/>
    <property type="evidence" value="ECO:0007669"/>
    <property type="project" value="TreeGrafter"/>
</dbReference>
<dbReference type="Pfam" id="PF13012">
    <property type="entry name" value="MitMem_reg"/>
    <property type="match status" value="1"/>
</dbReference>
<reference evidence="6" key="1">
    <citation type="submission" date="2016-05" db="EMBL/GenBank/DDBJ databases">
        <title>Comparative genomics of biotechnologically important yeasts.</title>
        <authorList>
            <consortium name="DOE Joint Genome Institute"/>
            <person name="Riley R."/>
            <person name="Haridas S."/>
            <person name="Wolfe K.H."/>
            <person name="Lopes M.R."/>
            <person name="Hittinger C.T."/>
            <person name="Goker M."/>
            <person name="Salamov A."/>
            <person name="Wisecaver J."/>
            <person name="Long T.M."/>
            <person name="Aerts A.L."/>
            <person name="Barry K."/>
            <person name="Choi C."/>
            <person name="Clum A."/>
            <person name="Coughlan A.Y."/>
            <person name="Deshpande S."/>
            <person name="Douglass A.P."/>
            <person name="Hanson S.J."/>
            <person name="Klenk H.-P."/>
            <person name="Labutti K."/>
            <person name="Lapidus A."/>
            <person name="Lindquist E."/>
            <person name="Lipzen A."/>
            <person name="Meier-Kolthoff J.P."/>
            <person name="Ohm R.A."/>
            <person name="Otillar R.P."/>
            <person name="Pangilinan J."/>
            <person name="Peng Y."/>
            <person name="Rokas A."/>
            <person name="Rosa C.A."/>
            <person name="Scheuner C."/>
            <person name="Sibirny A.A."/>
            <person name="Slot J.C."/>
            <person name="Stielow J.B."/>
            <person name="Sun H."/>
            <person name="Kurtzman C.P."/>
            <person name="Blackwell M."/>
            <person name="Grigoriev I.V."/>
            <person name="Jeffries T.W."/>
        </authorList>
    </citation>
    <scope>NUCLEOTIDE SEQUENCE [LARGE SCALE GENOMIC DNA]</scope>
    <source>
        <strain evidence="6">NRRL Y-2460</strain>
    </source>
</reference>
<dbReference type="STRING" id="669874.A0A1E4U185"/>
<dbReference type="SMART" id="SM00232">
    <property type="entry name" value="JAB_MPN"/>
    <property type="match status" value="1"/>
</dbReference>
<dbReference type="InterPro" id="IPR027531">
    <property type="entry name" value="eIF3f"/>
</dbReference>
<dbReference type="GO" id="GO:0008237">
    <property type="term" value="F:metallopeptidase activity"/>
    <property type="evidence" value="ECO:0007669"/>
    <property type="project" value="InterPro"/>
</dbReference>
<proteinExistence type="predicted"/>
<dbReference type="PROSITE" id="PS50249">
    <property type="entry name" value="MPN"/>
    <property type="match status" value="1"/>
</dbReference>
<feature type="domain" description="MPN" evidence="4">
    <location>
        <begin position="29"/>
        <end position="168"/>
    </location>
</feature>
<organism evidence="5 6">
    <name type="scientific">Pachysolen tannophilus NRRL Y-2460</name>
    <dbReference type="NCBI Taxonomy" id="669874"/>
    <lineage>
        <taxon>Eukaryota</taxon>
        <taxon>Fungi</taxon>
        <taxon>Dikarya</taxon>
        <taxon>Ascomycota</taxon>
        <taxon>Saccharomycotina</taxon>
        <taxon>Pichiomycetes</taxon>
        <taxon>Pachysolenaceae</taxon>
        <taxon>Pachysolen</taxon>
    </lineage>
</organism>
<sequence length="322" mass="35198">MSLEVPELHIVRPNLGALMPSLSMAPISVVIQSPALLQLIESSYSTNSNSRIIGTLLGSRSDDGSEVEVKDCYIVPHEEDGDEVIIKEYQHKALYQLYKKANPKEVILGWFATSPKIDTLTGLIHDFYSNTEGTKPYPAIHLTVQAFDENSNKIVTPIIGTYVGSEIGATGKLAASLGLEKSGSYFFNPIANRVESDLSEKTALSWVSKASNTESRKVQLPMGTSTELQQLATSVNQIDGLIDNISNYVNKVLSGEIKGDDDIGKFLLSNLTSKPSSISKESLEKAFNTHIQDSLMIEYLASSIKSQLELSAKLTNIIQDRN</sequence>
<dbReference type="InterPro" id="IPR037518">
    <property type="entry name" value="MPN"/>
</dbReference>
<keyword evidence="6" id="KW-1185">Reference proteome</keyword>
<dbReference type="InterPro" id="IPR000555">
    <property type="entry name" value="JAMM/MPN+_dom"/>
</dbReference>
<accession>A0A1E4U185</accession>
<keyword evidence="3" id="KW-0648">Protein biosynthesis</keyword>
<keyword evidence="1" id="KW-0963">Cytoplasm</keyword>
<dbReference type="CDD" id="cd08064">
    <property type="entry name" value="MPN_eIF3f"/>
    <property type="match status" value="1"/>
</dbReference>
<dbReference type="Proteomes" id="UP000094236">
    <property type="component" value="Unassembled WGS sequence"/>
</dbReference>
<evidence type="ECO:0000259" key="4">
    <source>
        <dbReference type="PROSITE" id="PS50249"/>
    </source>
</evidence>
<evidence type="ECO:0000256" key="1">
    <source>
        <dbReference type="ARBA" id="ARBA00022490"/>
    </source>
</evidence>